<sequence>MDKTEPKYPTFSHGKSAAGFQYLQKVSGIYSPELKHQDSAGLLITSSCFQVPLGFIVHSCSLQHPNCFRFLVTAASSSKKNLMVWSSCIIMPEIP</sequence>
<evidence type="ECO:0000313" key="2">
    <source>
        <dbReference type="Proteomes" id="UP000050525"/>
    </source>
</evidence>
<organism evidence="1 2">
    <name type="scientific">Alligator mississippiensis</name>
    <name type="common">American alligator</name>
    <dbReference type="NCBI Taxonomy" id="8496"/>
    <lineage>
        <taxon>Eukaryota</taxon>
        <taxon>Metazoa</taxon>
        <taxon>Chordata</taxon>
        <taxon>Craniata</taxon>
        <taxon>Vertebrata</taxon>
        <taxon>Euteleostomi</taxon>
        <taxon>Archelosauria</taxon>
        <taxon>Archosauria</taxon>
        <taxon>Crocodylia</taxon>
        <taxon>Alligatoridae</taxon>
        <taxon>Alligatorinae</taxon>
        <taxon>Alligator</taxon>
    </lineage>
</organism>
<dbReference type="AlphaFoldDB" id="A0A151NTS1"/>
<name>A0A151NTS1_ALLMI</name>
<dbReference type="EMBL" id="AKHW03002075">
    <property type="protein sequence ID" value="KYO40143.1"/>
    <property type="molecule type" value="Genomic_DNA"/>
</dbReference>
<proteinExistence type="predicted"/>
<dbReference type="Proteomes" id="UP000050525">
    <property type="component" value="Unassembled WGS sequence"/>
</dbReference>
<reference evidence="1 2" key="1">
    <citation type="journal article" date="2012" name="Genome Biol.">
        <title>Sequencing three crocodilian genomes to illuminate the evolution of archosaurs and amniotes.</title>
        <authorList>
            <person name="St John J.A."/>
            <person name="Braun E.L."/>
            <person name="Isberg S.R."/>
            <person name="Miles L.G."/>
            <person name="Chong A.Y."/>
            <person name="Gongora J."/>
            <person name="Dalzell P."/>
            <person name="Moran C."/>
            <person name="Bed'hom B."/>
            <person name="Abzhanov A."/>
            <person name="Burgess S.C."/>
            <person name="Cooksey A.M."/>
            <person name="Castoe T.A."/>
            <person name="Crawford N.G."/>
            <person name="Densmore L.D."/>
            <person name="Drew J.C."/>
            <person name="Edwards S.V."/>
            <person name="Faircloth B.C."/>
            <person name="Fujita M.K."/>
            <person name="Greenwold M.J."/>
            <person name="Hoffmann F.G."/>
            <person name="Howard J.M."/>
            <person name="Iguchi T."/>
            <person name="Janes D.E."/>
            <person name="Khan S.Y."/>
            <person name="Kohno S."/>
            <person name="de Koning A.J."/>
            <person name="Lance S.L."/>
            <person name="McCarthy F.M."/>
            <person name="McCormack J.E."/>
            <person name="Merchant M.E."/>
            <person name="Peterson D.G."/>
            <person name="Pollock D.D."/>
            <person name="Pourmand N."/>
            <person name="Raney B.J."/>
            <person name="Roessler K.A."/>
            <person name="Sanford J.R."/>
            <person name="Sawyer R.H."/>
            <person name="Schmidt C.J."/>
            <person name="Triplett E.W."/>
            <person name="Tuberville T.D."/>
            <person name="Venegas-Anaya M."/>
            <person name="Howard J.T."/>
            <person name="Jarvis E.D."/>
            <person name="Guillette L.J.Jr."/>
            <person name="Glenn T.C."/>
            <person name="Green R.E."/>
            <person name="Ray D.A."/>
        </authorList>
    </citation>
    <scope>NUCLEOTIDE SEQUENCE [LARGE SCALE GENOMIC DNA]</scope>
    <source>
        <strain evidence="1">KSC_2009_1</strain>
    </source>
</reference>
<accession>A0A151NTS1</accession>
<comment type="caution">
    <text evidence="1">The sequence shown here is derived from an EMBL/GenBank/DDBJ whole genome shotgun (WGS) entry which is preliminary data.</text>
</comment>
<gene>
    <name evidence="1" type="ORF">Y1Q_0022076</name>
</gene>
<protein>
    <submittedName>
        <fullName evidence="1">Uncharacterized protein</fullName>
    </submittedName>
</protein>
<evidence type="ECO:0000313" key="1">
    <source>
        <dbReference type="EMBL" id="KYO40143.1"/>
    </source>
</evidence>
<keyword evidence="2" id="KW-1185">Reference proteome</keyword>